<name>A0A1X7CGB9_9BACT</name>
<proteinExistence type="predicted"/>
<feature type="transmembrane region" description="Helical" evidence="1">
    <location>
        <begin position="85"/>
        <end position="105"/>
    </location>
</feature>
<dbReference type="RefSeq" id="WP_085098706.1">
    <property type="nucleotide sequence ID" value="NZ_FWZU01000001.1"/>
</dbReference>
<reference evidence="4" key="1">
    <citation type="submission" date="2017-04" db="EMBL/GenBank/DDBJ databases">
        <authorList>
            <person name="Varghese N."/>
            <person name="Submissions S."/>
        </authorList>
    </citation>
    <scope>NUCLEOTIDE SEQUENCE [LARGE SCALE GENOMIC DNA]</scope>
    <source>
        <strain evidence="4">K3S</strain>
    </source>
</reference>
<keyword evidence="1" id="KW-0472">Membrane</keyword>
<dbReference type="OrthoDB" id="9794343at2"/>
<dbReference type="AlphaFoldDB" id="A0A1X7CGB9"/>
<gene>
    <name evidence="3" type="ORF">SAMN06295933_0836</name>
</gene>
<keyword evidence="1" id="KW-1133">Transmembrane helix</keyword>
<dbReference type="PANTHER" id="PTHR40547">
    <property type="entry name" value="SLL0298 PROTEIN"/>
    <property type="match status" value="1"/>
</dbReference>
<evidence type="ECO:0000313" key="3">
    <source>
        <dbReference type="EMBL" id="SME95808.1"/>
    </source>
</evidence>
<feature type="transmembrane region" description="Helical" evidence="1">
    <location>
        <begin position="125"/>
        <end position="149"/>
    </location>
</feature>
<dbReference type="PANTHER" id="PTHR40547:SF1">
    <property type="entry name" value="SLL0298 PROTEIN"/>
    <property type="match status" value="1"/>
</dbReference>
<evidence type="ECO:0000313" key="4">
    <source>
        <dbReference type="Proteomes" id="UP000192906"/>
    </source>
</evidence>
<dbReference type="Pfam" id="PF09835">
    <property type="entry name" value="DUF2062"/>
    <property type="match status" value="1"/>
</dbReference>
<dbReference type="InterPro" id="IPR018639">
    <property type="entry name" value="DUF2062"/>
</dbReference>
<dbReference type="STRING" id="1519643.SAMN06295933_0836"/>
<accession>A0A1X7CGB9</accession>
<keyword evidence="4" id="KW-1185">Reference proteome</keyword>
<evidence type="ECO:0000259" key="2">
    <source>
        <dbReference type="Pfam" id="PF09835"/>
    </source>
</evidence>
<evidence type="ECO:0000256" key="1">
    <source>
        <dbReference type="SAM" id="Phobius"/>
    </source>
</evidence>
<feature type="domain" description="DUF2062" evidence="2">
    <location>
        <begin position="13"/>
        <end position="156"/>
    </location>
</feature>
<protein>
    <recommendedName>
        <fullName evidence="2">DUF2062 domain-containing protein</fullName>
    </recommendedName>
</protein>
<keyword evidence="1" id="KW-0812">Transmembrane</keyword>
<sequence length="165" mass="18863">MLKEESRYVKLKRLIRFYYLKILRLNGSPYQIAMGVACGVFGGCFPVIPGLPLQTVIAVAASFITRSNKLAAIIATWISNPFNWILFYYIQFKIGTFLLPIHVTFDPATWQVSDFMEIGWQGVTILMFGGFVLAVPLSIAAYFITLFVVRRNRKRKALRMLSRKN</sequence>
<organism evidence="3 4">
    <name type="scientific">Desulfovibrio gilichinskyi</name>
    <dbReference type="NCBI Taxonomy" id="1519643"/>
    <lineage>
        <taxon>Bacteria</taxon>
        <taxon>Pseudomonadati</taxon>
        <taxon>Thermodesulfobacteriota</taxon>
        <taxon>Desulfovibrionia</taxon>
        <taxon>Desulfovibrionales</taxon>
        <taxon>Desulfovibrionaceae</taxon>
        <taxon>Desulfovibrio</taxon>
    </lineage>
</organism>
<dbReference type="Proteomes" id="UP000192906">
    <property type="component" value="Unassembled WGS sequence"/>
</dbReference>
<dbReference type="EMBL" id="FWZU01000001">
    <property type="protein sequence ID" value="SME95808.1"/>
    <property type="molecule type" value="Genomic_DNA"/>
</dbReference>